<reference evidence="2" key="1">
    <citation type="submission" date="2021-03" db="EMBL/GenBank/DDBJ databases">
        <title>Leucobacter chromiisoli sp. nov., isolated from chromium-containing soil of chemical plant.</title>
        <authorList>
            <person name="Xu Z."/>
        </authorList>
    </citation>
    <scope>NUCLEOTIDE SEQUENCE</scope>
    <source>
        <strain evidence="2">K 70/01</strain>
    </source>
</reference>
<keyword evidence="3" id="KW-1185">Reference proteome</keyword>
<organism evidence="2 3">
    <name type="scientific">Leucobacter tardus</name>
    <dbReference type="NCBI Taxonomy" id="501483"/>
    <lineage>
        <taxon>Bacteria</taxon>
        <taxon>Bacillati</taxon>
        <taxon>Actinomycetota</taxon>
        <taxon>Actinomycetes</taxon>
        <taxon>Micrococcales</taxon>
        <taxon>Microbacteriaceae</taxon>
        <taxon>Leucobacter</taxon>
    </lineage>
</organism>
<dbReference type="Proteomes" id="UP000668403">
    <property type="component" value="Unassembled WGS sequence"/>
</dbReference>
<comment type="caution">
    <text evidence="2">The sequence shown here is derived from an EMBL/GenBank/DDBJ whole genome shotgun (WGS) entry which is preliminary data.</text>
</comment>
<sequence>MDGIEEVPTDVSEQWDAWYAHLSAISEAEQAGDAPAELIADGSSGAAAEAGSALSDSYTGTCL</sequence>
<name>A0A939QGX3_9MICO</name>
<dbReference type="EMBL" id="JAGFBF010000001">
    <property type="protein sequence ID" value="MBO2988669.1"/>
    <property type="molecule type" value="Genomic_DNA"/>
</dbReference>
<evidence type="ECO:0000256" key="1">
    <source>
        <dbReference type="SAM" id="MobiDB-lite"/>
    </source>
</evidence>
<dbReference type="RefSeq" id="WP_208236204.1">
    <property type="nucleotide sequence ID" value="NZ_BAAAQU010000001.1"/>
</dbReference>
<feature type="compositionally biased region" description="Low complexity" evidence="1">
    <location>
        <begin position="43"/>
        <end position="57"/>
    </location>
</feature>
<gene>
    <name evidence="2" type="ORF">J4H85_01460</name>
</gene>
<feature type="region of interest" description="Disordered" evidence="1">
    <location>
        <begin position="43"/>
        <end position="63"/>
    </location>
</feature>
<evidence type="ECO:0000313" key="3">
    <source>
        <dbReference type="Proteomes" id="UP000668403"/>
    </source>
</evidence>
<proteinExistence type="predicted"/>
<evidence type="ECO:0000313" key="2">
    <source>
        <dbReference type="EMBL" id="MBO2988669.1"/>
    </source>
</evidence>
<protein>
    <submittedName>
        <fullName evidence="2">Uncharacterized protein</fullName>
    </submittedName>
</protein>
<accession>A0A939QGX3</accession>
<dbReference type="AlphaFoldDB" id="A0A939QGX3"/>